<protein>
    <recommendedName>
        <fullName evidence="4">Phosphoribosylglycinamide formyltransferase</fullName>
        <ecNumber evidence="4">2.1.2.2</ecNumber>
    </recommendedName>
    <alternativeName>
        <fullName evidence="4">5'-phosphoribosylglycinamide transformylase</fullName>
    </alternativeName>
    <alternativeName>
        <fullName evidence="4">GAR transformylase</fullName>
        <shortName evidence="4">GART</shortName>
    </alternativeName>
</protein>
<feature type="binding site" evidence="4">
    <location>
        <position position="82"/>
    </location>
    <ligand>
        <name>(6R)-10-formyltetrahydrofolate</name>
        <dbReference type="ChEBI" id="CHEBI:195366"/>
    </ligand>
</feature>
<reference evidence="6 7" key="1">
    <citation type="submission" date="2018-11" db="EMBL/GenBank/DDBJ databases">
        <authorList>
            <person name="Da X."/>
        </authorList>
    </citation>
    <scope>NUCLEOTIDE SEQUENCE [LARGE SCALE GENOMIC DNA]</scope>
    <source>
        <strain evidence="6 7">S14-144</strain>
    </source>
</reference>
<keyword evidence="7" id="KW-1185">Reference proteome</keyword>
<comment type="caution">
    <text evidence="4">Lacks conserved residue(s) required for the propagation of feature annotation.</text>
</comment>
<dbReference type="Proteomes" id="UP000268084">
    <property type="component" value="Chromosome"/>
</dbReference>
<dbReference type="HAMAP" id="MF_01930">
    <property type="entry name" value="PurN"/>
    <property type="match status" value="1"/>
</dbReference>
<dbReference type="EMBL" id="CP034170">
    <property type="protein sequence ID" value="AZI58611.1"/>
    <property type="molecule type" value="Genomic_DNA"/>
</dbReference>
<comment type="similarity">
    <text evidence="4">Belongs to the GART family.</text>
</comment>
<dbReference type="AlphaFoldDB" id="A0A3G8ZYF2"/>
<dbReference type="InterPro" id="IPR002376">
    <property type="entry name" value="Formyl_transf_N"/>
</dbReference>
<dbReference type="Pfam" id="PF00551">
    <property type="entry name" value="Formyl_trans_N"/>
    <property type="match status" value="1"/>
</dbReference>
<dbReference type="InterPro" id="IPR036477">
    <property type="entry name" value="Formyl_transf_N_sf"/>
</dbReference>
<comment type="pathway">
    <text evidence="1 4">Purine metabolism; IMP biosynthesis via de novo pathway; N(2)-formyl-N(1)-(5-phospho-D-ribosyl)glycinamide from N(1)-(5-phospho-D-ribosyl)glycinamide (10-formyl THF route): step 1/1.</text>
</comment>
<dbReference type="CDD" id="cd08645">
    <property type="entry name" value="FMT_core_GART"/>
    <property type="match status" value="1"/>
</dbReference>
<comment type="function">
    <text evidence="4">Catalyzes the transfer of a formyl group from 10-formyltetrahydrofolate to 5-phospho-ribosyl-glycinamide (GAR), producing 5-phospho-ribosyl-N-formylglycinamide (FGAR) and tetrahydrofolate.</text>
</comment>
<dbReference type="UniPathway" id="UPA00074">
    <property type="reaction ID" value="UER00126"/>
</dbReference>
<feature type="domain" description="Formyl transferase N-terminal" evidence="5">
    <location>
        <begin position="23"/>
        <end position="199"/>
    </location>
</feature>
<evidence type="ECO:0000256" key="1">
    <source>
        <dbReference type="ARBA" id="ARBA00005054"/>
    </source>
</evidence>
<comment type="catalytic activity">
    <reaction evidence="4">
        <text>N(1)-(5-phospho-beta-D-ribosyl)glycinamide + (6R)-10-formyltetrahydrofolate = N(2)-formyl-N(1)-(5-phospho-beta-D-ribosyl)glycinamide + (6S)-5,6,7,8-tetrahydrofolate + H(+)</text>
        <dbReference type="Rhea" id="RHEA:15053"/>
        <dbReference type="ChEBI" id="CHEBI:15378"/>
        <dbReference type="ChEBI" id="CHEBI:57453"/>
        <dbReference type="ChEBI" id="CHEBI:143788"/>
        <dbReference type="ChEBI" id="CHEBI:147286"/>
        <dbReference type="ChEBI" id="CHEBI:195366"/>
        <dbReference type="EC" id="2.1.2.2"/>
    </reaction>
</comment>
<sequence>MTDSSQFSPRVSDAQQAGAHPAKVVVLASGSGTLLQALLDCTDPGFCVVAVGSDLRHCGALDRAAQAGIDTFTVGVNEYLDRSAWNAALAQLCLDADADLVVLAGFMKLVGPAFLAALPGRVINAHPSLLPAFPGMHAPADALAHGVKLSGCTIFIVDEGVDAGPILAQRAVPVFDDDDVPSLHERIKVAERALLVEVVAAMASRGWDVNQRKVSIR</sequence>
<proteinExistence type="inferred from homology"/>
<dbReference type="Gene3D" id="3.40.50.170">
    <property type="entry name" value="Formyl transferase, N-terminal domain"/>
    <property type="match status" value="1"/>
</dbReference>
<evidence type="ECO:0000256" key="2">
    <source>
        <dbReference type="ARBA" id="ARBA00022679"/>
    </source>
</evidence>
<evidence type="ECO:0000259" key="5">
    <source>
        <dbReference type="Pfam" id="PF00551"/>
    </source>
</evidence>
<feature type="active site" description="Proton donor" evidence="4">
    <location>
        <position position="126"/>
    </location>
</feature>
<dbReference type="SUPFAM" id="SSF53328">
    <property type="entry name" value="Formyltransferase"/>
    <property type="match status" value="1"/>
</dbReference>
<reference evidence="6 7" key="2">
    <citation type="submission" date="2018-12" db="EMBL/GenBank/DDBJ databases">
        <title>Nakamurella antarcticus sp. nov., isolated from Antarctica South Shetland Islands soil.</title>
        <authorList>
            <person name="Peng F."/>
        </authorList>
    </citation>
    <scope>NUCLEOTIDE SEQUENCE [LARGE SCALE GENOMIC DNA]</scope>
    <source>
        <strain evidence="6 7">S14-144</strain>
    </source>
</reference>
<dbReference type="GO" id="GO:0005829">
    <property type="term" value="C:cytosol"/>
    <property type="evidence" value="ECO:0007669"/>
    <property type="project" value="TreeGrafter"/>
</dbReference>
<dbReference type="PANTHER" id="PTHR43369:SF2">
    <property type="entry name" value="PHOSPHORIBOSYLGLYCINAMIDE FORMYLTRANSFERASE"/>
    <property type="match status" value="1"/>
</dbReference>
<evidence type="ECO:0000313" key="7">
    <source>
        <dbReference type="Proteomes" id="UP000268084"/>
    </source>
</evidence>
<dbReference type="GO" id="GO:0006189">
    <property type="term" value="P:'de novo' IMP biosynthetic process"/>
    <property type="evidence" value="ECO:0007669"/>
    <property type="project" value="UniProtKB-UniRule"/>
</dbReference>
<organism evidence="6 7">
    <name type="scientific">Nakamurella antarctica</name>
    <dbReference type="NCBI Taxonomy" id="1902245"/>
    <lineage>
        <taxon>Bacteria</taxon>
        <taxon>Bacillati</taxon>
        <taxon>Actinomycetota</taxon>
        <taxon>Actinomycetes</taxon>
        <taxon>Nakamurellales</taxon>
        <taxon>Nakamurellaceae</taxon>
        <taxon>Nakamurella</taxon>
    </lineage>
</organism>
<gene>
    <name evidence="4" type="primary">purN</name>
    <name evidence="6" type="ORF">EH165_11175</name>
</gene>
<dbReference type="GO" id="GO:0004644">
    <property type="term" value="F:phosphoribosylglycinamide formyltransferase activity"/>
    <property type="evidence" value="ECO:0007669"/>
    <property type="project" value="UniProtKB-UniRule"/>
</dbReference>
<name>A0A3G8ZYF2_9ACTN</name>
<evidence type="ECO:0000256" key="4">
    <source>
        <dbReference type="HAMAP-Rule" id="MF_01930"/>
    </source>
</evidence>
<dbReference type="RefSeq" id="WP_124799520.1">
    <property type="nucleotide sequence ID" value="NZ_CP034170.1"/>
</dbReference>
<keyword evidence="3 4" id="KW-0658">Purine biosynthesis</keyword>
<dbReference type="KEGG" id="nak:EH165_11175"/>
<feature type="site" description="Raises pKa of active site His" evidence="4">
    <location>
        <position position="162"/>
    </location>
</feature>
<evidence type="ECO:0000256" key="3">
    <source>
        <dbReference type="ARBA" id="ARBA00022755"/>
    </source>
</evidence>
<dbReference type="NCBIfam" id="TIGR00639">
    <property type="entry name" value="PurN"/>
    <property type="match status" value="1"/>
</dbReference>
<evidence type="ECO:0000313" key="6">
    <source>
        <dbReference type="EMBL" id="AZI58611.1"/>
    </source>
</evidence>
<dbReference type="EC" id="2.1.2.2" evidence="4"/>
<dbReference type="PANTHER" id="PTHR43369">
    <property type="entry name" value="PHOSPHORIBOSYLGLYCINAMIDE FORMYLTRANSFERASE"/>
    <property type="match status" value="1"/>
</dbReference>
<keyword evidence="2 4" id="KW-0808">Transferase</keyword>
<feature type="binding site" evidence="4">
    <location>
        <position position="124"/>
    </location>
    <ligand>
        <name>(6R)-10-formyltetrahydrofolate</name>
        <dbReference type="ChEBI" id="CHEBI:195366"/>
    </ligand>
</feature>
<accession>A0A3G8ZYF2</accession>
<dbReference type="InterPro" id="IPR004607">
    <property type="entry name" value="GART"/>
</dbReference>
<feature type="binding site" evidence="4">
    <location>
        <begin position="107"/>
        <end position="110"/>
    </location>
    <ligand>
        <name>(6R)-10-formyltetrahydrofolate</name>
        <dbReference type="ChEBI" id="CHEBI:195366"/>
    </ligand>
</feature>
<dbReference type="OrthoDB" id="9806170at2"/>